<evidence type="ECO:0000313" key="1">
    <source>
        <dbReference type="EMBL" id="XDG30636.1"/>
    </source>
</evidence>
<dbReference type="EMBL" id="PP920682">
    <property type="protein sequence ID" value="XDG30636.1"/>
    <property type="molecule type" value="Genomic_DNA"/>
</dbReference>
<protein>
    <submittedName>
        <fullName evidence="1">Uncharacterized protein</fullName>
    </submittedName>
</protein>
<organism evidence="1">
    <name type="scientific">Acinetobacter phage P919</name>
    <dbReference type="NCBI Taxonomy" id="3229763"/>
    <lineage>
        <taxon>Viruses</taxon>
        <taxon>Duplodnaviria</taxon>
        <taxon>Heunggongvirae</taxon>
        <taxon>Uroviricota</taxon>
        <taxon>Caudoviricetes</taxon>
        <taxon>Obolenskvirus</taxon>
    </lineage>
</organism>
<name>A0AB39AIS2_9CAUD</name>
<gene>
    <name evidence="1" type="ORF">P919_CDS0081</name>
</gene>
<reference evidence="1" key="1">
    <citation type="submission" date="2024-06" db="EMBL/GenBank/DDBJ databases">
        <authorList>
            <person name="Zheng X."/>
            <person name="Zhang W."/>
        </authorList>
    </citation>
    <scope>NUCLEOTIDE SEQUENCE</scope>
</reference>
<proteinExistence type="predicted"/>
<accession>A0AB39AIS2</accession>
<sequence>MALAVNTIGCTAHSIKNNIHVVVCVQCVN</sequence>